<accession>A0ABN2J3T0</accession>
<sequence>MWAPRLPLCREYTNAPTKRVTTDAQSTAGFPSGTVFLSVVRRVNGHLCLRFGGLFFSGLVDWFSPGGWTRGSGCLGLFQGCDSFPCEGFGESVRFAGGLDEVRVVK</sequence>
<comment type="caution">
    <text evidence="1">The sequence shown here is derived from an EMBL/GenBank/DDBJ whole genome shotgun (WGS) entry which is preliminary data.</text>
</comment>
<reference evidence="1 2" key="1">
    <citation type="journal article" date="2019" name="Int. J. Syst. Evol. Microbiol.">
        <title>The Global Catalogue of Microorganisms (GCM) 10K type strain sequencing project: providing services to taxonomists for standard genome sequencing and annotation.</title>
        <authorList>
            <consortium name="The Broad Institute Genomics Platform"/>
            <consortium name="The Broad Institute Genome Sequencing Center for Infectious Disease"/>
            <person name="Wu L."/>
            <person name="Ma J."/>
        </authorList>
    </citation>
    <scope>NUCLEOTIDE SEQUENCE [LARGE SCALE GENOMIC DNA]</scope>
    <source>
        <strain evidence="1 2">JCM 14718</strain>
    </source>
</reference>
<organism evidence="1 2">
    <name type="scientific">Fodinicola feengrottensis</name>
    <dbReference type="NCBI Taxonomy" id="435914"/>
    <lineage>
        <taxon>Bacteria</taxon>
        <taxon>Bacillati</taxon>
        <taxon>Actinomycetota</taxon>
        <taxon>Actinomycetes</taxon>
        <taxon>Mycobacteriales</taxon>
        <taxon>Fodinicola</taxon>
    </lineage>
</organism>
<keyword evidence="2" id="KW-1185">Reference proteome</keyword>
<evidence type="ECO:0000313" key="1">
    <source>
        <dbReference type="EMBL" id="GAA1717008.1"/>
    </source>
</evidence>
<proteinExistence type="predicted"/>
<evidence type="ECO:0000313" key="2">
    <source>
        <dbReference type="Proteomes" id="UP001500618"/>
    </source>
</evidence>
<protein>
    <submittedName>
        <fullName evidence="1">Uncharacterized protein</fullName>
    </submittedName>
</protein>
<dbReference type="EMBL" id="BAAANY010000041">
    <property type="protein sequence ID" value="GAA1717008.1"/>
    <property type="molecule type" value="Genomic_DNA"/>
</dbReference>
<gene>
    <name evidence="1" type="ORF">GCM10009765_76990</name>
</gene>
<name>A0ABN2J3T0_9ACTN</name>
<dbReference type="Proteomes" id="UP001500618">
    <property type="component" value="Unassembled WGS sequence"/>
</dbReference>